<dbReference type="Gene3D" id="3.90.950.20">
    <property type="entry name" value="CinA-like"/>
    <property type="match status" value="1"/>
</dbReference>
<keyword evidence="4" id="KW-1185">Reference proteome</keyword>
<dbReference type="HAMAP" id="MF_00226_B">
    <property type="entry name" value="CinA_B"/>
    <property type="match status" value="1"/>
</dbReference>
<dbReference type="PANTHER" id="PTHR13939:SF0">
    <property type="entry name" value="NMN AMIDOHYDROLASE-LIKE PROTEIN YFAY"/>
    <property type="match status" value="1"/>
</dbReference>
<dbReference type="PIRSF" id="PIRSF006728">
    <property type="entry name" value="CinA"/>
    <property type="match status" value="1"/>
</dbReference>
<dbReference type="Pfam" id="PF18146">
    <property type="entry name" value="CinA_KH"/>
    <property type="match status" value="1"/>
</dbReference>
<dbReference type="RefSeq" id="WP_106776522.1">
    <property type="nucleotide sequence ID" value="NZ_JYGE01000003.1"/>
</dbReference>
<comment type="caution">
    <text evidence="3">The sequence shown here is derived from an EMBL/GenBank/DDBJ whole genome shotgun (WGS) entry which is preliminary data.</text>
</comment>
<dbReference type="PANTHER" id="PTHR13939">
    <property type="entry name" value="NICOTINAMIDE-NUCLEOTIDE AMIDOHYDROLASE PNCC"/>
    <property type="match status" value="1"/>
</dbReference>
<reference evidence="3" key="1">
    <citation type="thesis" date="2015" institute="Rutgers" country="The State University of New Jersey, 14 College Farm Rd., New Brunswick, NJ, USA">
        <title>Ammonia toxicity in bacteria and its implications for treatment of and resource recovery from highly nitrogenous organic wastes.</title>
        <authorList>
            <person name="Luther A.K."/>
        </authorList>
    </citation>
    <scope>NUCLEOTIDE SEQUENCE</scope>
    <source>
        <strain evidence="3">RT-10B</strain>
    </source>
</reference>
<dbReference type="Gene3D" id="3.30.70.2860">
    <property type="match status" value="1"/>
</dbReference>
<dbReference type="AlphaFoldDB" id="A0A2P7Q1F6"/>
<dbReference type="NCBIfam" id="TIGR00177">
    <property type="entry name" value="molyb_syn"/>
    <property type="match status" value="1"/>
</dbReference>
<dbReference type="InterPro" id="IPR008135">
    <property type="entry name" value="Competence-induced_CinA"/>
</dbReference>
<dbReference type="Pfam" id="PF00994">
    <property type="entry name" value="MoCF_biosynth"/>
    <property type="match status" value="1"/>
</dbReference>
<organism evidence="3 4">
    <name type="scientific">Peptostreptococcus russellii</name>
    <dbReference type="NCBI Taxonomy" id="215200"/>
    <lineage>
        <taxon>Bacteria</taxon>
        <taxon>Bacillati</taxon>
        <taxon>Bacillota</taxon>
        <taxon>Clostridia</taxon>
        <taxon>Peptostreptococcales</taxon>
        <taxon>Peptostreptococcaceae</taxon>
        <taxon>Peptostreptococcus</taxon>
    </lineage>
</organism>
<evidence type="ECO:0000313" key="3">
    <source>
        <dbReference type="EMBL" id="PSJ31777.1"/>
    </source>
</evidence>
<dbReference type="SUPFAM" id="SSF142433">
    <property type="entry name" value="CinA-like"/>
    <property type="match status" value="1"/>
</dbReference>
<dbReference type="Proteomes" id="UP000241434">
    <property type="component" value="Unassembled WGS sequence"/>
</dbReference>
<evidence type="ECO:0000313" key="4">
    <source>
        <dbReference type="Proteomes" id="UP000241434"/>
    </source>
</evidence>
<gene>
    <name evidence="1" type="primary">cinA</name>
    <name evidence="3" type="ORF">UF10_03915</name>
</gene>
<dbReference type="OrthoDB" id="9801454at2"/>
<dbReference type="Gene3D" id="3.40.980.10">
    <property type="entry name" value="MoaB/Mog-like domain"/>
    <property type="match status" value="1"/>
</dbReference>
<proteinExistence type="inferred from homology"/>
<dbReference type="InterPro" id="IPR050101">
    <property type="entry name" value="CinA"/>
</dbReference>
<sequence>MNIEIISVGTELLLGDIVNSNSQYLSKQLALLGMNVYRQVTVGDNIDRLVKCFEAAFDAGADVVITTGGLGPTADDITKESAAKYFGQEMFLDEESWEDIQEKCSKFSGSRKNIPKNNIKQAMFPLEADIIPNPNGTAPGAIFKDKSGKKRIMVMPGPPREMRSMFLNSILPLLRSDADVVFKSKYIRFFGVGESALEIQLMDLLTKQTNPTVALYAKEGEVLIRVTASAFSEEKCEEMIQEKIDEVSSICGDKIYLIGDDSISSTQTEMDNVVAKMLLERKKTISVAESCTGGLIASYLVNYSGISDSLLEACVTYSNEAKIKRLGVSKDILDNYGAVSPQVAEAMAKGAAESLGSDIGISTTGVAGPDGGSDEKPVGLVYIGVYYQGKSTSIKKIFSGDRRKVRERAAREALNQVRLLLLNK</sequence>
<dbReference type="NCBIfam" id="TIGR00199">
    <property type="entry name" value="PncC_domain"/>
    <property type="match status" value="1"/>
</dbReference>
<protein>
    <recommendedName>
        <fullName evidence="1">Putative competence-damage inducible protein</fullName>
    </recommendedName>
</protein>
<evidence type="ECO:0000259" key="2">
    <source>
        <dbReference type="SMART" id="SM00852"/>
    </source>
</evidence>
<dbReference type="InterPro" id="IPR036653">
    <property type="entry name" value="CinA-like_C"/>
</dbReference>
<dbReference type="EMBL" id="JYGE01000003">
    <property type="protein sequence ID" value="PSJ31777.1"/>
    <property type="molecule type" value="Genomic_DNA"/>
</dbReference>
<feature type="domain" description="MoaB/Mog" evidence="2">
    <location>
        <begin position="4"/>
        <end position="176"/>
    </location>
</feature>
<evidence type="ECO:0000256" key="1">
    <source>
        <dbReference type="HAMAP-Rule" id="MF_00226"/>
    </source>
</evidence>
<dbReference type="InterPro" id="IPR001453">
    <property type="entry name" value="MoaB/Mog_dom"/>
</dbReference>
<dbReference type="InterPro" id="IPR008136">
    <property type="entry name" value="CinA_C"/>
</dbReference>
<dbReference type="CDD" id="cd00885">
    <property type="entry name" value="cinA"/>
    <property type="match status" value="1"/>
</dbReference>
<dbReference type="NCBIfam" id="TIGR00200">
    <property type="entry name" value="cinA_nterm"/>
    <property type="match status" value="1"/>
</dbReference>
<dbReference type="SUPFAM" id="SSF53218">
    <property type="entry name" value="Molybdenum cofactor biosynthesis proteins"/>
    <property type="match status" value="1"/>
</dbReference>
<dbReference type="InterPro" id="IPR036425">
    <property type="entry name" value="MoaB/Mog-like_dom_sf"/>
</dbReference>
<comment type="similarity">
    <text evidence="1">Belongs to the CinA family.</text>
</comment>
<dbReference type="Pfam" id="PF02464">
    <property type="entry name" value="CinA"/>
    <property type="match status" value="1"/>
</dbReference>
<dbReference type="SMART" id="SM00852">
    <property type="entry name" value="MoCF_biosynth"/>
    <property type="match status" value="1"/>
</dbReference>
<dbReference type="InterPro" id="IPR041424">
    <property type="entry name" value="CinA_KH"/>
</dbReference>
<accession>A0A2P7Q1F6</accession>
<dbReference type="NCBIfam" id="NF001813">
    <property type="entry name" value="PRK00549.1"/>
    <property type="match status" value="1"/>
</dbReference>
<name>A0A2P7Q1F6_9FIRM</name>